<dbReference type="RefSeq" id="WP_009625508.1">
    <property type="nucleotide sequence ID" value="NZ_VBTY01000012.1"/>
</dbReference>
<dbReference type="SUPFAM" id="SSF51197">
    <property type="entry name" value="Clavaminate synthase-like"/>
    <property type="match status" value="1"/>
</dbReference>
<proteinExistence type="predicted"/>
<evidence type="ECO:0000313" key="1">
    <source>
        <dbReference type="EMBL" id="MDG3493468.1"/>
    </source>
</evidence>
<keyword evidence="1" id="KW-0223">Dioxygenase</keyword>
<reference evidence="1" key="1">
    <citation type="submission" date="2019-05" db="EMBL/GenBank/DDBJ databases">
        <title>Whole genome sequencing of Pseudanabaena catenata USMAC16.</title>
        <authorList>
            <person name="Khan Z."/>
            <person name="Omar W.M."/>
            <person name="Convey P."/>
            <person name="Merican F."/>
            <person name="Najimudin N."/>
        </authorList>
    </citation>
    <scope>NUCLEOTIDE SEQUENCE</scope>
    <source>
        <strain evidence="1">USMAC16</strain>
    </source>
</reference>
<sequence length="346" mass="39402">MLLKKKLKSWFKPLKSLSSIISILKGAFVYKITGVTPEKAYLSLISLYCLTNGYSNAFLSWLLKLQRHRYIFPHANGVLGDLDSTQIHRVVQEIRENGYYVFDRLLSVDICDTLISLALTKECNLRSSLDADIKMSIYDRTNPIAVTYWLKEEDLIANPDVQALMADLSILAIAQAYLETQPILDIVTMWWSTALSKTACTDSAQLYHFDMDRIKWLKFFIYLTDVTSDNGPHCYIAGSHQIGGKPRELLNLGYTRISDEDMIKFYPQEKFVEVTAPKGTIVAGDTLCFHKGKPLQKGDRLVLELEFTNSLFGGSYQKVELKDINNSNLSESVKNYSRAFQKFILN</sequence>
<dbReference type="Proteomes" id="UP001152872">
    <property type="component" value="Unassembled WGS sequence"/>
</dbReference>
<accession>A0A9X4RG63</accession>
<name>A0A9X4RG63_9CYAN</name>
<evidence type="ECO:0000313" key="2">
    <source>
        <dbReference type="Proteomes" id="UP001152872"/>
    </source>
</evidence>
<organism evidence="1 2">
    <name type="scientific">Pseudanabaena catenata USMAC16</name>
    <dbReference type="NCBI Taxonomy" id="1855837"/>
    <lineage>
        <taxon>Bacteria</taxon>
        <taxon>Bacillati</taxon>
        <taxon>Cyanobacteriota</taxon>
        <taxon>Cyanophyceae</taxon>
        <taxon>Pseudanabaenales</taxon>
        <taxon>Pseudanabaenaceae</taxon>
        <taxon>Pseudanabaena</taxon>
    </lineage>
</organism>
<comment type="caution">
    <text evidence="1">The sequence shown here is derived from an EMBL/GenBank/DDBJ whole genome shotgun (WGS) entry which is preliminary data.</text>
</comment>
<dbReference type="AlphaFoldDB" id="A0A9X4RG63"/>
<dbReference type="EMBL" id="VBTY01000012">
    <property type="protein sequence ID" value="MDG3493468.1"/>
    <property type="molecule type" value="Genomic_DNA"/>
</dbReference>
<dbReference type="GO" id="GO:0016706">
    <property type="term" value="F:2-oxoglutarate-dependent dioxygenase activity"/>
    <property type="evidence" value="ECO:0007669"/>
    <property type="project" value="UniProtKB-ARBA"/>
</dbReference>
<dbReference type="Gene3D" id="2.60.120.620">
    <property type="entry name" value="q2cbj1_9rhob like domain"/>
    <property type="match status" value="1"/>
</dbReference>
<gene>
    <name evidence="1" type="ORF">FEV09_02750</name>
</gene>
<protein>
    <submittedName>
        <fullName evidence="1">Phytanoyl-CoA dioxygenase family protein</fullName>
    </submittedName>
</protein>
<keyword evidence="1" id="KW-0560">Oxidoreductase</keyword>
<dbReference type="Pfam" id="PF05721">
    <property type="entry name" value="PhyH"/>
    <property type="match status" value="1"/>
</dbReference>
<keyword evidence="2" id="KW-1185">Reference proteome</keyword>
<dbReference type="InterPro" id="IPR008775">
    <property type="entry name" value="Phytyl_CoA_dOase-like"/>
</dbReference>